<keyword evidence="3" id="KW-1185">Reference proteome</keyword>
<gene>
    <name evidence="2" type="ORF">SAMN02746041_01084</name>
</gene>
<accession>A0A1W1XB57</accession>
<reference evidence="2 3" key="1">
    <citation type="submission" date="2017-04" db="EMBL/GenBank/DDBJ databases">
        <authorList>
            <person name="Afonso C.L."/>
            <person name="Miller P.J."/>
            <person name="Scott M.A."/>
            <person name="Spackman E."/>
            <person name="Goraichik I."/>
            <person name="Dimitrov K.M."/>
            <person name="Suarez D.L."/>
            <person name="Swayne D.E."/>
        </authorList>
    </citation>
    <scope>NUCLEOTIDE SEQUENCE [LARGE SCALE GENOMIC DNA]</scope>
    <source>
        <strain evidence="2 3">DSM 13146</strain>
    </source>
</reference>
<dbReference type="RefSeq" id="WP_084056852.1">
    <property type="nucleotide sequence ID" value="NZ_FWXF01000004.1"/>
</dbReference>
<name>A0A1W1XB57_9BACT</name>
<dbReference type="Proteomes" id="UP000192783">
    <property type="component" value="Unassembled WGS sequence"/>
</dbReference>
<organism evidence="2 3">
    <name type="scientific">Desulfacinum hydrothermale DSM 13146</name>
    <dbReference type="NCBI Taxonomy" id="1121390"/>
    <lineage>
        <taxon>Bacteria</taxon>
        <taxon>Pseudomonadati</taxon>
        <taxon>Thermodesulfobacteriota</taxon>
        <taxon>Syntrophobacteria</taxon>
        <taxon>Syntrophobacterales</taxon>
        <taxon>Syntrophobacteraceae</taxon>
        <taxon>Desulfacinum</taxon>
    </lineage>
</organism>
<feature type="transmembrane region" description="Helical" evidence="1">
    <location>
        <begin position="158"/>
        <end position="180"/>
    </location>
</feature>
<evidence type="ECO:0000313" key="3">
    <source>
        <dbReference type="Proteomes" id="UP000192783"/>
    </source>
</evidence>
<feature type="transmembrane region" description="Helical" evidence="1">
    <location>
        <begin position="111"/>
        <end position="128"/>
    </location>
</feature>
<evidence type="ECO:0000256" key="1">
    <source>
        <dbReference type="SAM" id="Phobius"/>
    </source>
</evidence>
<proteinExistence type="predicted"/>
<keyword evidence="1" id="KW-1133">Transmembrane helix</keyword>
<dbReference type="OrthoDB" id="8755711at2"/>
<protein>
    <submittedName>
        <fullName evidence="2">Uncharacterized protein</fullName>
    </submittedName>
</protein>
<feature type="transmembrane region" description="Helical" evidence="1">
    <location>
        <begin position="186"/>
        <end position="204"/>
    </location>
</feature>
<keyword evidence="1" id="KW-0472">Membrane</keyword>
<sequence length="230" mass="26095">MLRIKLICVLSVFLSLAIIALIPHNALTAFVLPLCWWAFFRPIDAMEKAMFVVASLFIIGQNYMVLKSGAFAFKSPDFFGMPYYEPLMWGFYALNIKRFADGRTSNRAGELRKALICFVLTGIAFSFFSADARLLTVASTATTALLLLCFHERKDLVYASYSLLLGLTVELFGVFTGRWWYPQPVILGLPLWFATMWLSVGILTRRFLIPVSWLAVQHFGSKNTSRPFVF</sequence>
<dbReference type="AlphaFoldDB" id="A0A1W1XB57"/>
<evidence type="ECO:0000313" key="2">
    <source>
        <dbReference type="EMBL" id="SMC21004.1"/>
    </source>
</evidence>
<feature type="transmembrane region" description="Helical" evidence="1">
    <location>
        <begin position="49"/>
        <end position="66"/>
    </location>
</feature>
<dbReference type="EMBL" id="FWXF01000004">
    <property type="protein sequence ID" value="SMC21004.1"/>
    <property type="molecule type" value="Genomic_DNA"/>
</dbReference>
<keyword evidence="1" id="KW-0812">Transmembrane</keyword>